<organism evidence="2 3">
    <name type="scientific">Chironomus riparius</name>
    <dbReference type="NCBI Taxonomy" id="315576"/>
    <lineage>
        <taxon>Eukaryota</taxon>
        <taxon>Metazoa</taxon>
        <taxon>Ecdysozoa</taxon>
        <taxon>Arthropoda</taxon>
        <taxon>Hexapoda</taxon>
        <taxon>Insecta</taxon>
        <taxon>Pterygota</taxon>
        <taxon>Neoptera</taxon>
        <taxon>Endopterygota</taxon>
        <taxon>Diptera</taxon>
        <taxon>Nematocera</taxon>
        <taxon>Chironomoidea</taxon>
        <taxon>Chironomidae</taxon>
        <taxon>Chironominae</taxon>
        <taxon>Chironomus</taxon>
    </lineage>
</organism>
<keyword evidence="3" id="KW-1185">Reference proteome</keyword>
<protein>
    <submittedName>
        <fullName evidence="2">Uncharacterized protein</fullName>
    </submittedName>
</protein>
<sequence>MSSDEDILQIFHDEEEILDSSTDLSLLKGEILFLKFFKKGSTNIESFIGEIHQLLCEKSVMIKGFGFKGVNSLLIEVLYNDSLRNLLIVLVEARNNTRSLSDKAKNNILKIVFGKFNFIMNNEIINMSVIPNIVKHTVNCRSSFFPYGFYNGNVLNILAKQNQGNPVSLIGKIVSKRANVDKYQKLLAVSLEPISGSEISLRFVLKIDDVCSDLLKTLNNDFGNLTFCTSTVHFIPLSQQDKFQKTIETTSSKEFWSGLSDIDVLFCNKNEQSLAMGRENLNKKPKLKKKRSENSSALVPTSSGSTIFDRLGPNIIIRRTFSTRPGTSSHTSRSTSNRHMN</sequence>
<feature type="region of interest" description="Disordered" evidence="1">
    <location>
        <begin position="282"/>
        <end position="301"/>
    </location>
</feature>
<dbReference type="AlphaFoldDB" id="A0A9N9WWD6"/>
<dbReference type="Proteomes" id="UP001153620">
    <property type="component" value="Chromosome 3"/>
</dbReference>
<evidence type="ECO:0000313" key="3">
    <source>
        <dbReference type="Proteomes" id="UP001153620"/>
    </source>
</evidence>
<reference evidence="2" key="1">
    <citation type="submission" date="2022-01" db="EMBL/GenBank/DDBJ databases">
        <authorList>
            <person name="King R."/>
        </authorList>
    </citation>
    <scope>NUCLEOTIDE SEQUENCE</scope>
</reference>
<feature type="region of interest" description="Disordered" evidence="1">
    <location>
        <begin position="319"/>
        <end position="341"/>
    </location>
</feature>
<reference evidence="2" key="2">
    <citation type="submission" date="2022-10" db="EMBL/GenBank/DDBJ databases">
        <authorList>
            <consortium name="ENA_rothamsted_submissions"/>
            <consortium name="culmorum"/>
            <person name="King R."/>
        </authorList>
    </citation>
    <scope>NUCLEOTIDE SEQUENCE</scope>
</reference>
<name>A0A9N9WWD6_9DIPT</name>
<gene>
    <name evidence="2" type="ORF">CHIRRI_LOCUS9363</name>
</gene>
<proteinExistence type="predicted"/>
<evidence type="ECO:0000313" key="2">
    <source>
        <dbReference type="EMBL" id="CAG9806507.1"/>
    </source>
</evidence>
<feature type="compositionally biased region" description="Low complexity" evidence="1">
    <location>
        <begin position="322"/>
        <end position="341"/>
    </location>
</feature>
<dbReference type="EMBL" id="OU895879">
    <property type="protein sequence ID" value="CAG9806507.1"/>
    <property type="molecule type" value="Genomic_DNA"/>
</dbReference>
<accession>A0A9N9WWD6</accession>
<evidence type="ECO:0000256" key="1">
    <source>
        <dbReference type="SAM" id="MobiDB-lite"/>
    </source>
</evidence>